<dbReference type="EMBL" id="LAZR01065583">
    <property type="protein sequence ID" value="KKK55263.1"/>
    <property type="molecule type" value="Genomic_DNA"/>
</dbReference>
<evidence type="ECO:0000256" key="1">
    <source>
        <dbReference type="SAM" id="Phobius"/>
    </source>
</evidence>
<dbReference type="PROSITE" id="PS00409">
    <property type="entry name" value="PROKAR_NTER_METHYL"/>
    <property type="match status" value="1"/>
</dbReference>
<protein>
    <recommendedName>
        <fullName evidence="3">Type II secretion system protein GspI C-terminal domain-containing protein</fullName>
    </recommendedName>
</protein>
<dbReference type="SUPFAM" id="SSF54523">
    <property type="entry name" value="Pili subunits"/>
    <property type="match status" value="1"/>
</dbReference>
<gene>
    <name evidence="2" type="ORF">LCGC14_3076320</name>
</gene>
<evidence type="ECO:0000313" key="2">
    <source>
        <dbReference type="EMBL" id="KKK55263.1"/>
    </source>
</evidence>
<dbReference type="InterPro" id="IPR045584">
    <property type="entry name" value="Pilin-like"/>
</dbReference>
<dbReference type="InterPro" id="IPR012902">
    <property type="entry name" value="N_methyl_site"/>
</dbReference>
<evidence type="ECO:0008006" key="3">
    <source>
        <dbReference type="Google" id="ProtNLM"/>
    </source>
</evidence>
<keyword evidence="1" id="KW-0472">Membrane</keyword>
<name>A0A0F8WFB4_9ZZZZ</name>
<proteinExistence type="predicted"/>
<reference evidence="2" key="1">
    <citation type="journal article" date="2015" name="Nature">
        <title>Complex archaea that bridge the gap between prokaryotes and eukaryotes.</title>
        <authorList>
            <person name="Spang A."/>
            <person name="Saw J.H."/>
            <person name="Jorgensen S.L."/>
            <person name="Zaremba-Niedzwiedzka K."/>
            <person name="Martijn J."/>
            <person name="Lind A.E."/>
            <person name="van Eijk R."/>
            <person name="Schleper C."/>
            <person name="Guy L."/>
            <person name="Ettema T.J."/>
        </authorList>
    </citation>
    <scope>NUCLEOTIDE SEQUENCE</scope>
</reference>
<keyword evidence="1" id="KW-0812">Transmembrane</keyword>
<dbReference type="Pfam" id="PF07963">
    <property type="entry name" value="N_methyl"/>
    <property type="match status" value="1"/>
</dbReference>
<accession>A0A0F8WFB4</accession>
<comment type="caution">
    <text evidence="2">The sequence shown here is derived from an EMBL/GenBank/DDBJ whole genome shotgun (WGS) entry which is preliminary data.</text>
</comment>
<keyword evidence="1" id="KW-1133">Transmembrane helix</keyword>
<dbReference type="AlphaFoldDB" id="A0A0F8WFB4"/>
<feature type="transmembrane region" description="Helical" evidence="1">
    <location>
        <begin position="39"/>
        <end position="62"/>
    </location>
</feature>
<organism evidence="2">
    <name type="scientific">marine sediment metagenome</name>
    <dbReference type="NCBI Taxonomy" id="412755"/>
    <lineage>
        <taxon>unclassified sequences</taxon>
        <taxon>metagenomes</taxon>
        <taxon>ecological metagenomes</taxon>
    </lineage>
</organism>
<sequence>MLARTFLVDRATTIARRRAIHAGPDGRISSSAHRGAGGFTLIEALVATVLIGMGAVAVIMAAGSGTQVNKASLDMTQASFLAQELREWTVRLPIDDPNSTNDLTAMNGDTYGPPLDGGGNELSNMVGWSQEIVVTWRNPSDLNSVVADGGSYVVYVEVTIKRHDRKILTTGWLIAERS</sequence>